<dbReference type="EMBL" id="OY288114">
    <property type="protein sequence ID" value="CAJ0880535.1"/>
    <property type="molecule type" value="Genomic_DNA"/>
</dbReference>
<dbReference type="InterPro" id="IPR005955">
    <property type="entry name" value="GST_Zeta"/>
</dbReference>
<organism evidence="4">
    <name type="scientific">freshwater sediment metagenome</name>
    <dbReference type="NCBI Taxonomy" id="556182"/>
    <lineage>
        <taxon>unclassified sequences</taxon>
        <taxon>metagenomes</taxon>
        <taxon>ecological metagenomes</taxon>
    </lineage>
</organism>
<evidence type="ECO:0000256" key="1">
    <source>
        <dbReference type="ARBA" id="ARBA00010007"/>
    </source>
</evidence>
<dbReference type="GO" id="GO:0006749">
    <property type="term" value="P:glutathione metabolic process"/>
    <property type="evidence" value="ECO:0007669"/>
    <property type="project" value="TreeGrafter"/>
</dbReference>
<dbReference type="EC" id="5.2.1.4" evidence="4"/>
<accession>A0AA48M2J9</accession>
<dbReference type="InterPro" id="IPR034333">
    <property type="entry name" value="GST_Zeta_N"/>
</dbReference>
<proteinExistence type="inferred from homology"/>
<feature type="domain" description="GST N-terminal" evidence="2">
    <location>
        <begin position="1"/>
        <end position="83"/>
    </location>
</feature>
<dbReference type="PANTHER" id="PTHR42673">
    <property type="entry name" value="MALEYLACETOACETATE ISOMERASE"/>
    <property type="match status" value="1"/>
</dbReference>
<dbReference type="AlphaFoldDB" id="A0AA48M2J9"/>
<dbReference type="PANTHER" id="PTHR42673:SF4">
    <property type="entry name" value="MALEYLACETOACETATE ISOMERASE"/>
    <property type="match status" value="1"/>
</dbReference>
<reference evidence="4" key="1">
    <citation type="submission" date="2023-07" db="EMBL/GenBank/DDBJ databases">
        <authorList>
            <person name="Pelsma A.J. K."/>
        </authorList>
    </citation>
    <scope>NUCLEOTIDE SEQUENCE</scope>
</reference>
<dbReference type="SFLD" id="SFLDS00019">
    <property type="entry name" value="Glutathione_Transferase_(cytos"/>
    <property type="match status" value="1"/>
</dbReference>
<dbReference type="CDD" id="cd03042">
    <property type="entry name" value="GST_N_Zeta"/>
    <property type="match status" value="1"/>
</dbReference>
<dbReference type="InterPro" id="IPR004045">
    <property type="entry name" value="Glutathione_S-Trfase_N"/>
</dbReference>
<dbReference type="InterPro" id="IPR034330">
    <property type="entry name" value="GST_Zeta_C"/>
</dbReference>
<gene>
    <name evidence="4" type="primary">nagL</name>
    <name evidence="4" type="ORF">AMST5_03164</name>
</gene>
<dbReference type="CDD" id="cd03191">
    <property type="entry name" value="GST_C_Zeta"/>
    <property type="match status" value="1"/>
</dbReference>
<dbReference type="GO" id="GO:0004364">
    <property type="term" value="F:glutathione transferase activity"/>
    <property type="evidence" value="ECO:0007669"/>
    <property type="project" value="TreeGrafter"/>
</dbReference>
<keyword evidence="4" id="KW-0413">Isomerase</keyword>
<dbReference type="PROSITE" id="PS50404">
    <property type="entry name" value="GST_NTER"/>
    <property type="match status" value="1"/>
</dbReference>
<dbReference type="Pfam" id="PF13410">
    <property type="entry name" value="GST_C_2"/>
    <property type="match status" value="1"/>
</dbReference>
<dbReference type="Gene3D" id="3.40.30.10">
    <property type="entry name" value="Glutaredoxin"/>
    <property type="match status" value="1"/>
</dbReference>
<dbReference type="PROSITE" id="PS50405">
    <property type="entry name" value="GST_CTER"/>
    <property type="match status" value="1"/>
</dbReference>
<dbReference type="GO" id="GO:0005737">
    <property type="term" value="C:cytoplasm"/>
    <property type="evidence" value="ECO:0007669"/>
    <property type="project" value="InterPro"/>
</dbReference>
<dbReference type="SFLD" id="SFLDG00358">
    <property type="entry name" value="Main_(cytGST)"/>
    <property type="match status" value="1"/>
</dbReference>
<dbReference type="InterPro" id="IPR010987">
    <property type="entry name" value="Glutathione-S-Trfase_C-like"/>
</dbReference>
<dbReference type="GO" id="GO:0006559">
    <property type="term" value="P:L-phenylalanine catabolic process"/>
    <property type="evidence" value="ECO:0007669"/>
    <property type="project" value="TreeGrafter"/>
</dbReference>
<dbReference type="GO" id="GO:0050077">
    <property type="term" value="F:maleylpyruvate isomerase activity"/>
    <property type="evidence" value="ECO:0007669"/>
    <property type="project" value="UniProtKB-EC"/>
</dbReference>
<protein>
    <submittedName>
        <fullName evidence="4">Maleylpyruvate isomerase</fullName>
        <ecNumber evidence="4">5.2.1.4</ecNumber>
    </submittedName>
</protein>
<dbReference type="InterPro" id="IPR036249">
    <property type="entry name" value="Thioredoxin-like_sf"/>
</dbReference>
<feature type="domain" description="GST C-terminal" evidence="3">
    <location>
        <begin position="88"/>
        <end position="212"/>
    </location>
</feature>
<evidence type="ECO:0000259" key="2">
    <source>
        <dbReference type="PROSITE" id="PS50404"/>
    </source>
</evidence>
<dbReference type="Pfam" id="PF13409">
    <property type="entry name" value="GST_N_2"/>
    <property type="match status" value="1"/>
</dbReference>
<name>A0AA48M2J9_9ZZZZ</name>
<evidence type="ECO:0000313" key="4">
    <source>
        <dbReference type="EMBL" id="CAJ0880535.1"/>
    </source>
</evidence>
<dbReference type="InterPro" id="IPR036282">
    <property type="entry name" value="Glutathione-S-Trfase_C_sf"/>
</dbReference>
<dbReference type="SUPFAM" id="SSF52833">
    <property type="entry name" value="Thioredoxin-like"/>
    <property type="match status" value="1"/>
</dbReference>
<dbReference type="InterPro" id="IPR040079">
    <property type="entry name" value="Glutathione_S-Trfase"/>
</dbReference>
<dbReference type="SUPFAM" id="SSF47616">
    <property type="entry name" value="GST C-terminal domain-like"/>
    <property type="match status" value="1"/>
</dbReference>
<dbReference type="Gene3D" id="1.20.1050.10">
    <property type="match status" value="1"/>
</dbReference>
<comment type="similarity">
    <text evidence="1">Belongs to the GST superfamily. Zeta family.</text>
</comment>
<evidence type="ECO:0000259" key="3">
    <source>
        <dbReference type="PROSITE" id="PS50405"/>
    </source>
</evidence>
<dbReference type="GO" id="GO:0016034">
    <property type="term" value="F:maleylacetoacetate isomerase activity"/>
    <property type="evidence" value="ECO:0007669"/>
    <property type="project" value="TreeGrafter"/>
</dbReference>
<dbReference type="NCBIfam" id="TIGR01262">
    <property type="entry name" value="maiA"/>
    <property type="match status" value="1"/>
</dbReference>
<sequence>MLLYDYFRSSAAFRVRIALALKGVTVERRFVHLLRDGGEQRRPAYLSRNPQGLVPALELDDGTVLTQSLAIIDYLEMLQPEPRLVPADPVVAAQARAAALVIACEMHPLGNLRVLVYLENELGQKKAAIDKWRTHWVTLGFEALEALIRPAPFCFGAAPTIADVCLVPQAFYAERFGIGLDAFPKVRAALAACAEHPAFRAAHPAAQPDAGSAP</sequence>